<reference evidence="1" key="1">
    <citation type="submission" date="2018-02" db="EMBL/GenBank/DDBJ databases">
        <title>Rhizophora mucronata_Transcriptome.</title>
        <authorList>
            <person name="Meera S.P."/>
            <person name="Sreeshan A."/>
            <person name="Augustine A."/>
        </authorList>
    </citation>
    <scope>NUCLEOTIDE SEQUENCE</scope>
    <source>
        <tissue evidence="1">Leaf</tissue>
    </source>
</reference>
<protein>
    <submittedName>
        <fullName evidence="1">Uncharacterized protein</fullName>
    </submittedName>
</protein>
<dbReference type="EMBL" id="GGEC01013086">
    <property type="protein sequence ID" value="MBW93569.1"/>
    <property type="molecule type" value="Transcribed_RNA"/>
</dbReference>
<name>A0A2P2JJC2_RHIMU</name>
<accession>A0A2P2JJC2</accession>
<sequence length="51" mass="5671">MLSLANSCMHLSETKCLSKKPMSLFAFFLQDAFPNRASGMAQWAGLTIPMF</sequence>
<proteinExistence type="predicted"/>
<organism evidence="1">
    <name type="scientific">Rhizophora mucronata</name>
    <name type="common">Asiatic mangrove</name>
    <dbReference type="NCBI Taxonomy" id="61149"/>
    <lineage>
        <taxon>Eukaryota</taxon>
        <taxon>Viridiplantae</taxon>
        <taxon>Streptophyta</taxon>
        <taxon>Embryophyta</taxon>
        <taxon>Tracheophyta</taxon>
        <taxon>Spermatophyta</taxon>
        <taxon>Magnoliopsida</taxon>
        <taxon>eudicotyledons</taxon>
        <taxon>Gunneridae</taxon>
        <taxon>Pentapetalae</taxon>
        <taxon>rosids</taxon>
        <taxon>fabids</taxon>
        <taxon>Malpighiales</taxon>
        <taxon>Rhizophoraceae</taxon>
        <taxon>Rhizophora</taxon>
    </lineage>
</organism>
<evidence type="ECO:0000313" key="1">
    <source>
        <dbReference type="EMBL" id="MBW93569.1"/>
    </source>
</evidence>
<dbReference type="EMBL" id="GGEC01013085">
    <property type="protein sequence ID" value="MBW93568.1"/>
    <property type="molecule type" value="Transcribed_RNA"/>
</dbReference>
<dbReference type="AlphaFoldDB" id="A0A2P2JJC2"/>